<feature type="chain" id="PRO_5004748688" evidence="1">
    <location>
        <begin position="23"/>
        <end position="70"/>
    </location>
</feature>
<protein>
    <submittedName>
        <fullName evidence="2">Uncharacterized protein</fullName>
    </submittedName>
</protein>
<evidence type="ECO:0000313" key="3">
    <source>
        <dbReference type="Proteomes" id="UP000017984"/>
    </source>
</evidence>
<feature type="signal peptide" evidence="1">
    <location>
        <begin position="1"/>
        <end position="22"/>
    </location>
</feature>
<dbReference type="AlphaFoldDB" id="V6KS80"/>
<comment type="caution">
    <text evidence="2">The sequence shown here is derived from an EMBL/GenBank/DDBJ whole genome shotgun (WGS) entry which is preliminary data.</text>
</comment>
<dbReference type="HOGENOM" id="CLU_2756245_0_0_11"/>
<dbReference type="Proteomes" id="UP000017984">
    <property type="component" value="Chromosome"/>
</dbReference>
<organism evidence="2 3">
    <name type="scientific">Streptomyces roseochromogenus subsp. oscitans DS 12.976</name>
    <dbReference type="NCBI Taxonomy" id="1352936"/>
    <lineage>
        <taxon>Bacteria</taxon>
        <taxon>Bacillati</taxon>
        <taxon>Actinomycetota</taxon>
        <taxon>Actinomycetes</taxon>
        <taxon>Kitasatosporales</taxon>
        <taxon>Streptomycetaceae</taxon>
        <taxon>Streptomyces</taxon>
    </lineage>
</organism>
<sequence length="70" mass="6508">MVGGLLPGTLLASLLSAPSAFAGGGNGLGGDIGLPAGGEFSGADFSASDLAGGSWDFGSDGGGDFGDGDW</sequence>
<keyword evidence="3" id="KW-1185">Reference proteome</keyword>
<gene>
    <name evidence="2" type="ORF">M878_07420</name>
</gene>
<evidence type="ECO:0000256" key="1">
    <source>
        <dbReference type="SAM" id="SignalP"/>
    </source>
</evidence>
<name>V6KS80_STRRC</name>
<proteinExistence type="predicted"/>
<dbReference type="PATRIC" id="fig|1352936.5.peg.1579"/>
<evidence type="ECO:0000313" key="2">
    <source>
        <dbReference type="EMBL" id="EST35050.1"/>
    </source>
</evidence>
<keyword evidence="1" id="KW-0732">Signal</keyword>
<accession>V6KS80</accession>
<reference evidence="2 3" key="1">
    <citation type="journal article" date="2014" name="Genome Announc.">
        <title>Draft Genome Sequence of Streptomyces roseochromogenes subsp. oscitans DS 12.976, Producer of the Aminocoumarin Antibiotic Clorobiocin.</title>
        <authorList>
            <person name="Ruckert C."/>
            <person name="Kalinowski J."/>
            <person name="Heide L."/>
            <person name="Apel A.K."/>
        </authorList>
    </citation>
    <scope>NUCLEOTIDE SEQUENCE [LARGE SCALE GENOMIC DNA]</scope>
    <source>
        <strain evidence="2 3">DS 12.976</strain>
    </source>
</reference>
<dbReference type="RefSeq" id="WP_023545475.1">
    <property type="nucleotide sequence ID" value="NZ_CM002285.1"/>
</dbReference>
<dbReference type="EMBL" id="AWQX01000062">
    <property type="protein sequence ID" value="EST35050.1"/>
    <property type="molecule type" value="Genomic_DNA"/>
</dbReference>